<feature type="transmembrane region" description="Helical" evidence="6">
    <location>
        <begin position="6"/>
        <end position="25"/>
    </location>
</feature>
<keyword evidence="9" id="KW-1185">Reference proteome</keyword>
<organism evidence="8 9">
    <name type="scientific">Gossypium harknessii</name>
    <dbReference type="NCBI Taxonomy" id="34285"/>
    <lineage>
        <taxon>Eukaryota</taxon>
        <taxon>Viridiplantae</taxon>
        <taxon>Streptophyta</taxon>
        <taxon>Embryophyta</taxon>
        <taxon>Tracheophyta</taxon>
        <taxon>Spermatophyta</taxon>
        <taxon>Magnoliopsida</taxon>
        <taxon>eudicotyledons</taxon>
        <taxon>Gunneridae</taxon>
        <taxon>Pentapetalae</taxon>
        <taxon>rosids</taxon>
        <taxon>malvids</taxon>
        <taxon>Malvales</taxon>
        <taxon>Malvaceae</taxon>
        <taxon>Malvoideae</taxon>
        <taxon>Gossypium</taxon>
    </lineage>
</organism>
<dbReference type="InterPro" id="IPR025287">
    <property type="entry name" value="WAK_GUB"/>
</dbReference>
<evidence type="ECO:0000259" key="7">
    <source>
        <dbReference type="Pfam" id="PF13947"/>
    </source>
</evidence>
<dbReference type="GO" id="GO:0030247">
    <property type="term" value="F:polysaccharide binding"/>
    <property type="evidence" value="ECO:0007669"/>
    <property type="project" value="InterPro"/>
</dbReference>
<evidence type="ECO:0000256" key="6">
    <source>
        <dbReference type="SAM" id="Phobius"/>
    </source>
</evidence>
<protein>
    <recommendedName>
        <fullName evidence="7">Wall-associated receptor kinase galacturonan-binding domain-containing protein</fullName>
    </recommendedName>
</protein>
<dbReference type="EMBL" id="JABFAD010000006">
    <property type="protein sequence ID" value="MBA0799897.1"/>
    <property type="molecule type" value="Genomic_DNA"/>
</dbReference>
<dbReference type="OrthoDB" id="1194217at2759"/>
<gene>
    <name evidence="8" type="ORF">Gohar_010380</name>
</gene>
<reference evidence="8 9" key="1">
    <citation type="journal article" date="2019" name="Genome Biol. Evol.">
        <title>Insights into the evolution of the New World diploid cottons (Gossypium, subgenus Houzingenia) based on genome sequencing.</title>
        <authorList>
            <person name="Grover C.E."/>
            <person name="Arick M.A. 2nd"/>
            <person name="Thrash A."/>
            <person name="Conover J.L."/>
            <person name="Sanders W.S."/>
            <person name="Peterson D.G."/>
            <person name="Frelichowski J.E."/>
            <person name="Scheffler J.A."/>
            <person name="Scheffler B.E."/>
            <person name="Wendel J.F."/>
        </authorList>
    </citation>
    <scope>NUCLEOTIDE SEQUENCE [LARGE SCALE GENOMIC DNA]</scope>
    <source>
        <strain evidence="8">0</strain>
        <tissue evidence="8">Leaf</tissue>
    </source>
</reference>
<dbReference type="Pfam" id="PF13947">
    <property type="entry name" value="GUB_WAK_bind"/>
    <property type="match status" value="1"/>
</dbReference>
<evidence type="ECO:0000256" key="2">
    <source>
        <dbReference type="ARBA" id="ARBA00022692"/>
    </source>
</evidence>
<keyword evidence="5 6" id="KW-0472">Membrane</keyword>
<feature type="non-terminal residue" evidence="8">
    <location>
        <position position="141"/>
    </location>
</feature>
<comment type="subcellular location">
    <subcellularLocation>
        <location evidence="1">Membrane</location>
        <topology evidence="1">Single-pass membrane protein</topology>
    </subcellularLocation>
</comment>
<evidence type="ECO:0000256" key="5">
    <source>
        <dbReference type="ARBA" id="ARBA00023136"/>
    </source>
</evidence>
<dbReference type="GO" id="GO:0016020">
    <property type="term" value="C:membrane"/>
    <property type="evidence" value="ECO:0007669"/>
    <property type="project" value="UniProtKB-SubCell"/>
</dbReference>
<comment type="caution">
    <text evidence="8">The sequence shown here is derived from an EMBL/GenBank/DDBJ whole genome shotgun (WGS) entry which is preliminary data.</text>
</comment>
<evidence type="ECO:0000313" key="9">
    <source>
        <dbReference type="Proteomes" id="UP000593560"/>
    </source>
</evidence>
<keyword evidence="3" id="KW-0732">Signal</keyword>
<dbReference type="PANTHER" id="PTHR33138:SF1">
    <property type="entry name" value="OS01G0113900 PROTEIN"/>
    <property type="match status" value="1"/>
</dbReference>
<keyword evidence="4 6" id="KW-1133">Transmembrane helix</keyword>
<dbReference type="AlphaFoldDB" id="A0A7J9GQP5"/>
<feature type="domain" description="Wall-associated receptor kinase galacturonan-binding" evidence="7">
    <location>
        <begin position="40"/>
        <end position="103"/>
    </location>
</feature>
<accession>A0A7J9GQP5</accession>
<evidence type="ECO:0000256" key="3">
    <source>
        <dbReference type="ARBA" id="ARBA00022729"/>
    </source>
</evidence>
<dbReference type="PANTHER" id="PTHR33138">
    <property type="entry name" value="OS01G0690200 PROTEIN"/>
    <property type="match status" value="1"/>
</dbReference>
<proteinExistence type="predicted"/>
<keyword evidence="2 6" id="KW-0812">Transmembrane</keyword>
<evidence type="ECO:0000313" key="8">
    <source>
        <dbReference type="EMBL" id="MBA0799897.1"/>
    </source>
</evidence>
<sequence length="141" mass="16432">MTPENSPPSLIQLPTFIFFFFFTVLPRTHSRDHSLPYGDCRSSFECGIMEELSYPFWRNQQSHCGRQGFELQCQPHEYPVINMENQTFIVLEIEQNSQWMKLARSDVWNGICPLLDTQLNHPPFSFSATGIRNLSIFHGCQ</sequence>
<evidence type="ECO:0000256" key="4">
    <source>
        <dbReference type="ARBA" id="ARBA00022989"/>
    </source>
</evidence>
<dbReference type="Proteomes" id="UP000593560">
    <property type="component" value="Unassembled WGS sequence"/>
</dbReference>
<evidence type="ECO:0000256" key="1">
    <source>
        <dbReference type="ARBA" id="ARBA00004167"/>
    </source>
</evidence>
<name>A0A7J9GQP5_9ROSI</name>